<evidence type="ECO:0000256" key="2">
    <source>
        <dbReference type="SAM" id="SignalP"/>
    </source>
</evidence>
<protein>
    <submittedName>
        <fullName evidence="4">ABC transporter substrate-binding protein</fullName>
    </submittedName>
</protein>
<feature type="signal peptide" evidence="2">
    <location>
        <begin position="1"/>
        <end position="20"/>
    </location>
</feature>
<dbReference type="Pfam" id="PF00497">
    <property type="entry name" value="SBP_bac_3"/>
    <property type="match status" value="1"/>
</dbReference>
<dbReference type="InterPro" id="IPR001638">
    <property type="entry name" value="Solute-binding_3/MltF_N"/>
</dbReference>
<dbReference type="KEGG" id="cmav:ABHF33_15960"/>
<feature type="domain" description="Solute-binding protein family 3/N-terminal" evidence="3">
    <location>
        <begin position="26"/>
        <end position="243"/>
    </location>
</feature>
<organism evidence="4">
    <name type="scientific">Chitinibacter mangrovi</name>
    <dbReference type="NCBI Taxonomy" id="3153927"/>
    <lineage>
        <taxon>Bacteria</taxon>
        <taxon>Pseudomonadati</taxon>
        <taxon>Pseudomonadota</taxon>
        <taxon>Betaproteobacteria</taxon>
        <taxon>Neisseriales</taxon>
        <taxon>Chitinibacteraceae</taxon>
        <taxon>Chitinibacter</taxon>
    </lineage>
</organism>
<dbReference type="EMBL" id="CP157355">
    <property type="protein sequence ID" value="XBM00527.1"/>
    <property type="molecule type" value="Genomic_DNA"/>
</dbReference>
<accession>A0AAU7F7L7</accession>
<proteinExistence type="predicted"/>
<evidence type="ECO:0000259" key="3">
    <source>
        <dbReference type="Pfam" id="PF00497"/>
    </source>
</evidence>
<gene>
    <name evidence="4" type="ORF">ABHF33_15960</name>
</gene>
<dbReference type="PANTHER" id="PTHR35936">
    <property type="entry name" value="MEMBRANE-BOUND LYTIC MUREIN TRANSGLYCOSYLASE F"/>
    <property type="match status" value="1"/>
</dbReference>
<dbReference type="PANTHER" id="PTHR35936:SF25">
    <property type="entry name" value="ABC TRANSPORTER SUBSTRATE-BINDING PROTEIN"/>
    <property type="match status" value="1"/>
</dbReference>
<sequence>MRKPASLMLALMLSAGMAQAETILLTLQEYPPYMGEKLPYQGLLTRVVVAAFAQQKINVKLESVPNRRAIDGVRMGLYPGGFGWAKNPEREKDLLYTDPVLSLRMVFCQQKGREIAWKKLEDLAGYSIGITSGNFYSEEFDKLSKAGVLQIDTSNSDVSNFKKLHAGYIDLLPIDIEVGPYVLAKNLSAAERDKIFCQNQAYWTAPLHVVFSRKNPNSPRWVKSFNQGLRALNESGQLSSLIENTRREINQAN</sequence>
<evidence type="ECO:0000313" key="4">
    <source>
        <dbReference type="EMBL" id="XBM00527.1"/>
    </source>
</evidence>
<dbReference type="SUPFAM" id="SSF53850">
    <property type="entry name" value="Periplasmic binding protein-like II"/>
    <property type="match status" value="1"/>
</dbReference>
<keyword evidence="1 2" id="KW-0732">Signal</keyword>
<name>A0AAU7F7L7_9NEIS</name>
<feature type="chain" id="PRO_5043761560" evidence="2">
    <location>
        <begin position="21"/>
        <end position="253"/>
    </location>
</feature>
<dbReference type="AlphaFoldDB" id="A0AAU7F7L7"/>
<dbReference type="Gene3D" id="3.40.190.10">
    <property type="entry name" value="Periplasmic binding protein-like II"/>
    <property type="match status" value="2"/>
</dbReference>
<dbReference type="RefSeq" id="WP_348944874.1">
    <property type="nucleotide sequence ID" value="NZ_CP157355.1"/>
</dbReference>
<evidence type="ECO:0000256" key="1">
    <source>
        <dbReference type="ARBA" id="ARBA00022729"/>
    </source>
</evidence>
<reference evidence="4" key="1">
    <citation type="submission" date="2024-05" db="EMBL/GenBank/DDBJ databases">
        <authorList>
            <person name="Yang L."/>
            <person name="Pan L."/>
        </authorList>
    </citation>
    <scope>NUCLEOTIDE SEQUENCE</scope>
    <source>
        <strain evidence="4">FCG-7</strain>
    </source>
</reference>